<name>A0ABY8CIR9_ENCHE</name>
<organism evidence="3 4">
    <name type="scientific">Encephalitozoon hellem</name>
    <name type="common">Microsporidian parasite</name>
    <dbReference type="NCBI Taxonomy" id="27973"/>
    <lineage>
        <taxon>Eukaryota</taxon>
        <taxon>Fungi</taxon>
        <taxon>Fungi incertae sedis</taxon>
        <taxon>Microsporidia</taxon>
        <taxon>Unikaryonidae</taxon>
        <taxon>Encephalitozoon</taxon>
    </lineage>
</organism>
<feature type="chain" id="PRO_5047195039" evidence="2">
    <location>
        <begin position="19"/>
        <end position="221"/>
    </location>
</feature>
<feature type="region of interest" description="Disordered" evidence="1">
    <location>
        <begin position="183"/>
        <end position="202"/>
    </location>
</feature>
<evidence type="ECO:0000256" key="2">
    <source>
        <dbReference type="SAM" id="SignalP"/>
    </source>
</evidence>
<reference evidence="3 4" key="1">
    <citation type="submission" date="2023-02" db="EMBL/GenBank/DDBJ databases">
        <title>Encephalitozoon hellem ATCC 50451 complete genome.</title>
        <authorList>
            <person name="Mascarenhas dos Santos A.C."/>
            <person name="Julian A.T."/>
            <person name="Pombert J.-F."/>
        </authorList>
    </citation>
    <scope>NUCLEOTIDE SEQUENCE [LARGE SCALE GENOMIC DNA]</scope>
    <source>
        <strain evidence="3 4">ATCC 50451</strain>
    </source>
</reference>
<sequence length="221" mass="24635">MRLLVVSMIFGFNALCSPDESSTKSADNIFKKFLEVAVKDEHHRLLPSKNGKHSIPHAKDADHPAQKKKTVIVVEEDSEKKSVILNPKIEQKLESISIEAEKKNKASASHKALKATSEDTLKPEIQSELTFETPISASFLLKPLGPKKEISLTQEEVREIREGLKALEKISKDLESLRSRLQSASKRILGPEKEEKGAKPPTDLLNYNFIEVTETGQSGKK</sequence>
<dbReference type="Proteomes" id="UP001217963">
    <property type="component" value="Chromosome II"/>
</dbReference>
<dbReference type="EMBL" id="CP119063">
    <property type="protein sequence ID" value="WEL38081.1"/>
    <property type="molecule type" value="Genomic_DNA"/>
</dbReference>
<keyword evidence="4" id="KW-1185">Reference proteome</keyword>
<keyword evidence="2" id="KW-0732">Signal</keyword>
<evidence type="ECO:0000313" key="4">
    <source>
        <dbReference type="Proteomes" id="UP001217963"/>
    </source>
</evidence>
<feature type="region of interest" description="Disordered" evidence="1">
    <location>
        <begin position="46"/>
        <end position="68"/>
    </location>
</feature>
<proteinExistence type="predicted"/>
<gene>
    <name evidence="3" type="ORF">PFJ87_02g01200</name>
</gene>
<evidence type="ECO:0000313" key="3">
    <source>
        <dbReference type="EMBL" id="WEL38081.1"/>
    </source>
</evidence>
<accession>A0ABY8CIR9</accession>
<protein>
    <submittedName>
        <fullName evidence="3">Uncharacterized protein</fullName>
    </submittedName>
</protein>
<feature type="signal peptide" evidence="2">
    <location>
        <begin position="1"/>
        <end position="18"/>
    </location>
</feature>
<feature type="compositionally biased region" description="Basic and acidic residues" evidence="1">
    <location>
        <begin position="189"/>
        <end position="198"/>
    </location>
</feature>
<evidence type="ECO:0000256" key="1">
    <source>
        <dbReference type="SAM" id="MobiDB-lite"/>
    </source>
</evidence>